<dbReference type="AlphaFoldDB" id="A0A0F9SQW8"/>
<evidence type="ECO:0000313" key="1">
    <source>
        <dbReference type="EMBL" id="KKN71445.1"/>
    </source>
</evidence>
<comment type="caution">
    <text evidence="1">The sequence shown here is derived from an EMBL/GenBank/DDBJ whole genome shotgun (WGS) entry which is preliminary data.</text>
</comment>
<dbReference type="EMBL" id="LAZR01000383">
    <property type="protein sequence ID" value="KKN71445.1"/>
    <property type="molecule type" value="Genomic_DNA"/>
</dbReference>
<protein>
    <submittedName>
        <fullName evidence="1">Uncharacterized protein</fullName>
    </submittedName>
</protein>
<reference evidence="1" key="1">
    <citation type="journal article" date="2015" name="Nature">
        <title>Complex archaea that bridge the gap between prokaryotes and eukaryotes.</title>
        <authorList>
            <person name="Spang A."/>
            <person name="Saw J.H."/>
            <person name="Jorgensen S.L."/>
            <person name="Zaremba-Niedzwiedzka K."/>
            <person name="Martijn J."/>
            <person name="Lind A.E."/>
            <person name="van Eijk R."/>
            <person name="Schleper C."/>
            <person name="Guy L."/>
            <person name="Ettema T.J."/>
        </authorList>
    </citation>
    <scope>NUCLEOTIDE SEQUENCE</scope>
</reference>
<name>A0A0F9SQW8_9ZZZZ</name>
<proteinExistence type="predicted"/>
<organism evidence="1">
    <name type="scientific">marine sediment metagenome</name>
    <dbReference type="NCBI Taxonomy" id="412755"/>
    <lineage>
        <taxon>unclassified sequences</taxon>
        <taxon>metagenomes</taxon>
        <taxon>ecological metagenomes</taxon>
    </lineage>
</organism>
<gene>
    <name evidence="1" type="ORF">LCGC14_0420240</name>
</gene>
<sequence length="83" mass="9471">MGYEETVMTRQQQRERDMRRAQVITAFKAGEEQGKAEGRREAVELIDTKKDLVHEGYHGYAGKTPNPKCKGCQIEAFLKEKGI</sequence>
<accession>A0A0F9SQW8</accession>